<evidence type="ECO:0000256" key="1">
    <source>
        <dbReference type="ARBA" id="ARBA00004377"/>
    </source>
</evidence>
<evidence type="ECO:0000256" key="12">
    <source>
        <dbReference type="ARBA" id="ARBA00025198"/>
    </source>
</evidence>
<evidence type="ECO:0000256" key="7">
    <source>
        <dbReference type="ARBA" id="ARBA00022781"/>
    </source>
</evidence>
<evidence type="ECO:0000256" key="9">
    <source>
        <dbReference type="ARBA" id="ARBA00023065"/>
    </source>
</evidence>
<keyword evidence="3 15" id="KW-0813">Transport</keyword>
<comment type="function">
    <text evidence="13">Component of the F(0) channel, it forms part of the peripheral stalk, linking F(1) to F(0). The b'-subunit is a diverged and duplicated form of b found in plants and photosynthetic bacteria.</text>
</comment>
<keyword evidence="8 15" id="KW-1133">Transmembrane helix</keyword>
<accession>A0A0B1Q534</accession>
<evidence type="ECO:0000313" key="19">
    <source>
        <dbReference type="Proteomes" id="UP000030826"/>
    </source>
</evidence>
<name>A0A0B1Q534_9HYPH</name>
<evidence type="ECO:0000256" key="6">
    <source>
        <dbReference type="ARBA" id="ARBA00022692"/>
    </source>
</evidence>
<sequence>MFISQAHAQVQDHSTGNAPLEPGVVPPTPEAEFLEGHEVHESAGFPPLETEFFASQILWLAISFGILYLILSRTIVPRLAGIIEGRRDRIAADLEAAERMRTDADEAQAAYEQELAEARERAHAIGHTARDEARQSAEAERRRNESELEAKLEAAQARIADIKAKALADVGAIAEDAAEAILTELTGKDVSREDVANAVRESR</sequence>
<evidence type="ECO:0000256" key="11">
    <source>
        <dbReference type="ARBA" id="ARBA00023310"/>
    </source>
</evidence>
<evidence type="ECO:0000256" key="2">
    <source>
        <dbReference type="ARBA" id="ARBA00005513"/>
    </source>
</evidence>
<feature type="region of interest" description="Disordered" evidence="17">
    <location>
        <begin position="1"/>
        <end position="25"/>
    </location>
</feature>
<dbReference type="AlphaFoldDB" id="A0A0B1Q534"/>
<dbReference type="STRING" id="370622.LA66_04960"/>
<keyword evidence="9 15" id="KW-0406">Ion transport</keyword>
<gene>
    <name evidence="15" type="primary">atpF</name>
    <name evidence="18" type="ORF">LA66_04960</name>
</gene>
<dbReference type="PANTHER" id="PTHR33445:SF1">
    <property type="entry name" value="ATP SYNTHASE SUBUNIT B"/>
    <property type="match status" value="1"/>
</dbReference>
<keyword evidence="7 15" id="KW-0375">Hydrogen ion transport</keyword>
<protein>
    <recommendedName>
        <fullName evidence="15">ATP synthase subunit b</fullName>
    </recommendedName>
    <alternativeName>
        <fullName evidence="15">ATP synthase F(0) sector subunit b</fullName>
    </alternativeName>
    <alternativeName>
        <fullName evidence="15">ATPase subunit I</fullName>
    </alternativeName>
    <alternativeName>
        <fullName evidence="15">F-type ATPase subunit b</fullName>
        <shortName evidence="15">F-ATPase subunit b</shortName>
    </alternativeName>
</protein>
<comment type="similarity">
    <text evidence="2 15 16">Belongs to the ATPase B chain family.</text>
</comment>
<evidence type="ECO:0000256" key="17">
    <source>
        <dbReference type="SAM" id="MobiDB-lite"/>
    </source>
</evidence>
<evidence type="ECO:0000256" key="4">
    <source>
        <dbReference type="ARBA" id="ARBA00022475"/>
    </source>
</evidence>
<reference evidence="18 19" key="1">
    <citation type="submission" date="2014-09" db="EMBL/GenBank/DDBJ databases">
        <title>Isolation and characterization of Aurantimonas altamirensis ON-56566 from clinical sample following a dog bite.</title>
        <authorList>
            <person name="Eshaghi A."/>
            <person name="Li A."/>
            <person name="Shahinas D."/>
            <person name="Bahn P."/>
            <person name="Kus J.V."/>
            <person name="Patel S.N."/>
        </authorList>
    </citation>
    <scope>NUCLEOTIDE SEQUENCE [LARGE SCALE GENOMIC DNA]</scope>
    <source>
        <strain evidence="18 19">ON-56566</strain>
    </source>
</reference>
<organism evidence="18 19">
    <name type="scientific">Aureimonas altamirensis</name>
    <dbReference type="NCBI Taxonomy" id="370622"/>
    <lineage>
        <taxon>Bacteria</taxon>
        <taxon>Pseudomonadati</taxon>
        <taxon>Pseudomonadota</taxon>
        <taxon>Alphaproteobacteria</taxon>
        <taxon>Hyphomicrobiales</taxon>
        <taxon>Aurantimonadaceae</taxon>
        <taxon>Aureimonas</taxon>
    </lineage>
</organism>
<keyword evidence="6 15" id="KW-0812">Transmembrane</keyword>
<dbReference type="InterPro" id="IPR002146">
    <property type="entry name" value="ATP_synth_b/b'su_bac/chlpt"/>
</dbReference>
<keyword evidence="5 15" id="KW-0138">CF(0)</keyword>
<dbReference type="NCBIfam" id="NF006612">
    <property type="entry name" value="PRK09174.1"/>
    <property type="match status" value="1"/>
</dbReference>
<dbReference type="PANTHER" id="PTHR33445">
    <property type="entry name" value="ATP SYNTHASE SUBUNIT B', CHLOROPLASTIC"/>
    <property type="match status" value="1"/>
</dbReference>
<dbReference type="Proteomes" id="UP000030826">
    <property type="component" value="Unassembled WGS sequence"/>
</dbReference>
<dbReference type="GO" id="GO:0045259">
    <property type="term" value="C:proton-transporting ATP synthase complex"/>
    <property type="evidence" value="ECO:0007669"/>
    <property type="project" value="UniProtKB-KW"/>
</dbReference>
<dbReference type="InterPro" id="IPR050059">
    <property type="entry name" value="ATP_synthase_B_chain"/>
</dbReference>
<evidence type="ECO:0000256" key="3">
    <source>
        <dbReference type="ARBA" id="ARBA00022448"/>
    </source>
</evidence>
<feature type="compositionally biased region" description="Polar residues" evidence="17">
    <location>
        <begin position="1"/>
        <end position="17"/>
    </location>
</feature>
<dbReference type="HAMAP" id="MF_01398">
    <property type="entry name" value="ATP_synth_b_bprime"/>
    <property type="match status" value="1"/>
</dbReference>
<dbReference type="OrthoDB" id="9805716at2"/>
<comment type="subcellular location">
    <subcellularLocation>
        <location evidence="1">Cell inner membrane</location>
        <topology evidence="1">Single-pass membrane protein</topology>
    </subcellularLocation>
    <subcellularLocation>
        <location evidence="15">Cell membrane</location>
        <topology evidence="15">Single-pass membrane protein</topology>
    </subcellularLocation>
</comment>
<dbReference type="Gene3D" id="6.10.250.1580">
    <property type="match status" value="1"/>
</dbReference>
<evidence type="ECO:0000256" key="16">
    <source>
        <dbReference type="RuleBase" id="RU003848"/>
    </source>
</evidence>
<evidence type="ECO:0000256" key="8">
    <source>
        <dbReference type="ARBA" id="ARBA00022989"/>
    </source>
</evidence>
<feature type="transmembrane region" description="Helical" evidence="15">
    <location>
        <begin position="52"/>
        <end position="71"/>
    </location>
</feature>
<dbReference type="GO" id="GO:0016787">
    <property type="term" value="F:hydrolase activity"/>
    <property type="evidence" value="ECO:0007669"/>
    <property type="project" value="UniProtKB-KW"/>
</dbReference>
<comment type="function">
    <text evidence="12 15">F(1)F(0) ATP synthase produces ATP from ADP in the presence of a proton or sodium gradient. F-type ATPases consist of two structural domains, F(1) containing the extramembraneous catalytic core and F(0) containing the membrane proton channel, linked together by a central stalk and a peripheral stalk. During catalysis, ATP synthesis in the catalytic domain of F(1) is coupled via a rotary mechanism of the central stalk subunits to proton translocation.</text>
</comment>
<evidence type="ECO:0000256" key="5">
    <source>
        <dbReference type="ARBA" id="ARBA00022547"/>
    </source>
</evidence>
<keyword evidence="11 15" id="KW-0066">ATP synthesis</keyword>
<evidence type="ECO:0000313" key="18">
    <source>
        <dbReference type="EMBL" id="KHJ55968.1"/>
    </source>
</evidence>
<keyword evidence="4 15" id="KW-1003">Cell membrane</keyword>
<evidence type="ECO:0000256" key="14">
    <source>
        <dbReference type="ARBA" id="ARBA00025830"/>
    </source>
</evidence>
<dbReference type="GO" id="GO:0005886">
    <property type="term" value="C:plasma membrane"/>
    <property type="evidence" value="ECO:0007669"/>
    <property type="project" value="UniProtKB-SubCell"/>
</dbReference>
<dbReference type="CDD" id="cd06503">
    <property type="entry name" value="ATP-synt_Fo_b"/>
    <property type="match status" value="1"/>
</dbReference>
<evidence type="ECO:0000256" key="15">
    <source>
        <dbReference type="HAMAP-Rule" id="MF_01398"/>
    </source>
</evidence>
<keyword evidence="18" id="KW-0378">Hydrolase</keyword>
<keyword evidence="10 15" id="KW-0472">Membrane</keyword>
<feature type="region of interest" description="Disordered" evidence="17">
    <location>
        <begin position="126"/>
        <end position="147"/>
    </location>
</feature>
<dbReference type="GO" id="GO:0046933">
    <property type="term" value="F:proton-transporting ATP synthase activity, rotational mechanism"/>
    <property type="evidence" value="ECO:0007669"/>
    <property type="project" value="UniProtKB-UniRule"/>
</dbReference>
<dbReference type="EMBL" id="JRFJ01000001">
    <property type="protein sequence ID" value="KHJ55968.1"/>
    <property type="molecule type" value="Genomic_DNA"/>
</dbReference>
<dbReference type="GO" id="GO:0046961">
    <property type="term" value="F:proton-transporting ATPase activity, rotational mechanism"/>
    <property type="evidence" value="ECO:0007669"/>
    <property type="project" value="TreeGrafter"/>
</dbReference>
<dbReference type="Pfam" id="PF00430">
    <property type="entry name" value="ATP-synt_B"/>
    <property type="match status" value="1"/>
</dbReference>
<comment type="caution">
    <text evidence="18">The sequence shown here is derived from an EMBL/GenBank/DDBJ whole genome shotgun (WGS) entry which is preliminary data.</text>
</comment>
<comment type="subunit">
    <text evidence="14 15">F-type ATPases have 2 components, F(1) - the catalytic core - and F(0) - the membrane proton channel. F(1) has five subunits: alpha(3), beta(3), gamma(1), delta(1), epsilon(1). F(0) has three main subunits: a(1), b(2) and c(10-14). The alpha and beta chains form an alternating ring which encloses part of the gamma chain. F(1) is attached to F(0) by a central stalk formed by the gamma and epsilon chains, while a peripheral stalk is formed by the delta and b chains.</text>
</comment>
<dbReference type="RefSeq" id="WP_039189155.1">
    <property type="nucleotide sequence ID" value="NZ_JAQRFV010000001.1"/>
</dbReference>
<proteinExistence type="inferred from homology"/>
<evidence type="ECO:0000256" key="13">
    <source>
        <dbReference type="ARBA" id="ARBA00025614"/>
    </source>
</evidence>
<evidence type="ECO:0000256" key="10">
    <source>
        <dbReference type="ARBA" id="ARBA00023136"/>
    </source>
</evidence>